<feature type="chain" id="PRO_5046254746" description="Alpha-S1-casein" evidence="10">
    <location>
        <begin position="16"/>
        <end position="206"/>
    </location>
</feature>
<evidence type="ECO:0000256" key="7">
    <source>
        <dbReference type="ARBA" id="ARBA00022729"/>
    </source>
</evidence>
<dbReference type="AlphaFoldDB" id="A0A6I9ZVM9"/>
<comment type="subcellular location">
    <subcellularLocation>
        <location evidence="2">Secreted</location>
    </subcellularLocation>
</comment>
<evidence type="ECO:0000256" key="2">
    <source>
        <dbReference type="ARBA" id="ARBA00004613"/>
    </source>
</evidence>
<evidence type="ECO:0000256" key="4">
    <source>
        <dbReference type="ARBA" id="ARBA00021479"/>
    </source>
</evidence>
<dbReference type="InterPro" id="IPR026999">
    <property type="entry name" value="Alpha-s1_casein"/>
</dbReference>
<accession>A0A6I9ZVM9</accession>
<name>A0A6I9ZVM9_ACIJB</name>
<comment type="similarity">
    <text evidence="3">Belongs to the alpha-casein family.</text>
</comment>
<dbReference type="PANTHER" id="PTHR10240">
    <property type="entry name" value="ALPHA-S1-CASEIN"/>
    <property type="match status" value="1"/>
</dbReference>
<dbReference type="PANTHER" id="PTHR10240:SF0">
    <property type="entry name" value="ALPHA-S1-CASEIN"/>
    <property type="match status" value="1"/>
</dbReference>
<dbReference type="Proteomes" id="UP001652583">
    <property type="component" value="Chromosome B1"/>
</dbReference>
<feature type="region of interest" description="Disordered" evidence="9">
    <location>
        <begin position="58"/>
        <end position="111"/>
    </location>
</feature>
<dbReference type="GO" id="GO:1903494">
    <property type="term" value="P:response to dehydroepiandrosterone"/>
    <property type="evidence" value="ECO:0007669"/>
    <property type="project" value="TreeGrafter"/>
</dbReference>
<dbReference type="GeneID" id="106976990"/>
<dbReference type="KEGG" id="aju:106976990"/>
<keyword evidence="6" id="KW-0597">Phosphoprotein</keyword>
<dbReference type="InterPro" id="IPR031305">
    <property type="entry name" value="Casein_CS"/>
</dbReference>
<evidence type="ECO:0000256" key="9">
    <source>
        <dbReference type="SAM" id="MobiDB-lite"/>
    </source>
</evidence>
<evidence type="ECO:0000256" key="10">
    <source>
        <dbReference type="SAM" id="SignalP"/>
    </source>
</evidence>
<keyword evidence="11" id="KW-1185">Reference proteome</keyword>
<dbReference type="GO" id="GO:1903496">
    <property type="term" value="P:response to 11-deoxycorticosterone"/>
    <property type="evidence" value="ECO:0007669"/>
    <property type="project" value="TreeGrafter"/>
</dbReference>
<evidence type="ECO:0000313" key="12">
    <source>
        <dbReference type="RefSeq" id="XP_014929943.2"/>
    </source>
</evidence>
<comment type="function">
    <text evidence="1">Important role in the capacity of milk to transport calcium phosphate.</text>
</comment>
<gene>
    <name evidence="12" type="primary">CSN1S1</name>
</gene>
<dbReference type="GO" id="GO:0005615">
    <property type="term" value="C:extracellular space"/>
    <property type="evidence" value="ECO:0007669"/>
    <property type="project" value="TreeGrafter"/>
</dbReference>
<dbReference type="GO" id="GO:0032355">
    <property type="term" value="P:response to estradiol"/>
    <property type="evidence" value="ECO:0007669"/>
    <property type="project" value="TreeGrafter"/>
</dbReference>
<dbReference type="RefSeq" id="XP_014929943.2">
    <property type="nucleotide sequence ID" value="XM_015074457.3"/>
</dbReference>
<evidence type="ECO:0000256" key="6">
    <source>
        <dbReference type="ARBA" id="ARBA00022553"/>
    </source>
</evidence>
<keyword evidence="8" id="KW-0494">Milk protein</keyword>
<sequence length="206" mass="24445">MKLLILTCLVAIALARPKHPHRQLELVRNEPDSREELLKERQALRFALLTPRELRQEHLSELSRQRELPRETQNDEPKGHVMEGPEQRETSSSSSSEEVVPNNTQQKHISKEDILSQRYLEQLHRLSKYNQLQLEALRDQQQLRRVTENNHIQLPFQQFYQLDAYPYAVWYYPPQVMQYIAYTPFYDVTKLTAPENTENVGVVPEW</sequence>
<evidence type="ECO:0000256" key="5">
    <source>
        <dbReference type="ARBA" id="ARBA00022525"/>
    </source>
</evidence>
<feature type="compositionally biased region" description="Basic and acidic residues" evidence="9">
    <location>
        <begin position="58"/>
        <end position="89"/>
    </location>
</feature>
<protein>
    <recommendedName>
        <fullName evidence="4">Alpha-S1-casein</fullName>
    </recommendedName>
</protein>
<proteinExistence type="inferred from homology"/>
<feature type="signal peptide" evidence="10">
    <location>
        <begin position="1"/>
        <end position="15"/>
    </location>
</feature>
<evidence type="ECO:0000256" key="8">
    <source>
        <dbReference type="ARBA" id="ARBA00022743"/>
    </source>
</evidence>
<reference evidence="12" key="1">
    <citation type="submission" date="2025-08" db="UniProtKB">
        <authorList>
            <consortium name="RefSeq"/>
        </authorList>
    </citation>
    <scope>IDENTIFICATION</scope>
    <source>
        <tissue evidence="12">Blood</tissue>
    </source>
</reference>
<evidence type="ECO:0000256" key="1">
    <source>
        <dbReference type="ARBA" id="ARBA00003383"/>
    </source>
</evidence>
<organism evidence="11 12">
    <name type="scientific">Acinonyx jubatus</name>
    <name type="common">Cheetah</name>
    <dbReference type="NCBI Taxonomy" id="32536"/>
    <lineage>
        <taxon>Eukaryota</taxon>
        <taxon>Metazoa</taxon>
        <taxon>Chordata</taxon>
        <taxon>Craniata</taxon>
        <taxon>Vertebrata</taxon>
        <taxon>Euteleostomi</taxon>
        <taxon>Mammalia</taxon>
        <taxon>Eutheria</taxon>
        <taxon>Laurasiatheria</taxon>
        <taxon>Carnivora</taxon>
        <taxon>Feliformia</taxon>
        <taxon>Felidae</taxon>
        <taxon>Felinae</taxon>
        <taxon>Acinonyx</taxon>
    </lineage>
</organism>
<evidence type="ECO:0000256" key="3">
    <source>
        <dbReference type="ARBA" id="ARBA00010179"/>
    </source>
</evidence>
<keyword evidence="5" id="KW-0964">Secreted</keyword>
<keyword evidence="7 10" id="KW-0732">Signal</keyword>
<evidence type="ECO:0000313" key="11">
    <source>
        <dbReference type="Proteomes" id="UP001652583"/>
    </source>
</evidence>
<dbReference type="PROSITE" id="PS00306">
    <property type="entry name" value="CASEIN_ALPHA_BETA"/>
    <property type="match status" value="1"/>
</dbReference>
<dbReference type="GO" id="GO:0032570">
    <property type="term" value="P:response to progesterone"/>
    <property type="evidence" value="ECO:0007669"/>
    <property type="project" value="TreeGrafter"/>
</dbReference>